<evidence type="ECO:0000256" key="1">
    <source>
        <dbReference type="ARBA" id="ARBA00004370"/>
    </source>
</evidence>
<evidence type="ECO:0000313" key="14">
    <source>
        <dbReference type="EMBL" id="KAK9508624.1"/>
    </source>
</evidence>
<comment type="catalytic activity">
    <reaction evidence="13">
        <text>(2R)-2,3-bisphosphoglycerate + H2O = (2R)-2-phosphoglycerate + phosphate</text>
        <dbReference type="Rhea" id="RHEA:27381"/>
        <dbReference type="ChEBI" id="CHEBI:15377"/>
        <dbReference type="ChEBI" id="CHEBI:43474"/>
        <dbReference type="ChEBI" id="CHEBI:58248"/>
        <dbReference type="ChEBI" id="CHEBI:58289"/>
        <dbReference type="EC" id="3.1.3.80"/>
    </reaction>
    <physiologicalReaction direction="left-to-right" evidence="13">
        <dbReference type="Rhea" id="RHEA:27382"/>
    </physiologicalReaction>
</comment>
<name>A0AAW1DCA2_9HEMI</name>
<evidence type="ECO:0000256" key="8">
    <source>
        <dbReference type="ARBA" id="ARBA00023136"/>
    </source>
</evidence>
<dbReference type="Gene3D" id="3.40.50.1240">
    <property type="entry name" value="Phosphoglycerate mutase-like"/>
    <property type="match status" value="1"/>
</dbReference>
<evidence type="ECO:0000256" key="3">
    <source>
        <dbReference type="ARBA" id="ARBA00012976"/>
    </source>
</evidence>
<evidence type="ECO:0000256" key="11">
    <source>
        <dbReference type="ARBA" id="ARBA00043671"/>
    </source>
</evidence>
<dbReference type="PANTHER" id="PTHR20963">
    <property type="entry name" value="MULTIPLE INOSITOL POLYPHOSPHATE PHOSPHATASE-RELATED"/>
    <property type="match status" value="1"/>
</dbReference>
<evidence type="ECO:0000256" key="13">
    <source>
        <dbReference type="ARBA" id="ARBA00043832"/>
    </source>
</evidence>
<reference evidence="14 15" key="1">
    <citation type="submission" date="2022-12" db="EMBL/GenBank/DDBJ databases">
        <title>Chromosome-level genome assembly of true bugs.</title>
        <authorList>
            <person name="Ma L."/>
            <person name="Li H."/>
        </authorList>
    </citation>
    <scope>NUCLEOTIDE SEQUENCE [LARGE SCALE GENOMIC DNA]</scope>
    <source>
        <strain evidence="14">Lab_2022b</strain>
    </source>
</reference>
<dbReference type="EMBL" id="JAPXFL010000003">
    <property type="protein sequence ID" value="KAK9508624.1"/>
    <property type="molecule type" value="Genomic_DNA"/>
</dbReference>
<evidence type="ECO:0000256" key="5">
    <source>
        <dbReference type="ARBA" id="ARBA00018097"/>
    </source>
</evidence>
<evidence type="ECO:0000256" key="10">
    <source>
        <dbReference type="ARBA" id="ARBA00043668"/>
    </source>
</evidence>
<comment type="caution">
    <text evidence="14">The sequence shown here is derived from an EMBL/GenBank/DDBJ whole genome shotgun (WGS) entry which is preliminary data.</text>
</comment>
<protein>
    <recommendedName>
        <fullName evidence="5">Multiple inositol polyphosphate phosphatase 1</fullName>
        <ecNumber evidence="4">3.1.3.62</ecNumber>
        <ecNumber evidence="3">3.1.3.80</ecNumber>
    </recommendedName>
    <alternativeName>
        <fullName evidence="9">2,3-bisphosphoglycerate 3-phosphatase</fullName>
    </alternativeName>
</protein>
<gene>
    <name evidence="14" type="ORF">O3M35_006145</name>
</gene>
<dbReference type="AlphaFoldDB" id="A0AAW1DCA2"/>
<keyword evidence="7" id="KW-0378">Hydrolase</keyword>
<dbReference type="Pfam" id="PF00328">
    <property type="entry name" value="His_Phos_2"/>
    <property type="match status" value="1"/>
</dbReference>
<dbReference type="GO" id="GO:0016020">
    <property type="term" value="C:membrane"/>
    <property type="evidence" value="ECO:0007669"/>
    <property type="project" value="UniProtKB-SubCell"/>
</dbReference>
<evidence type="ECO:0000256" key="4">
    <source>
        <dbReference type="ARBA" id="ARBA00013040"/>
    </source>
</evidence>
<dbReference type="EC" id="3.1.3.80" evidence="3"/>
<comment type="catalytic activity">
    <reaction evidence="11">
        <text>1D-myo-inositol 1,2,4,5,6-pentakisphosphate + H2O = 1D-myo-inositol 1,2,5,6-tetrakisphosphate + phosphate</text>
        <dbReference type="Rhea" id="RHEA:77115"/>
        <dbReference type="ChEBI" id="CHEBI:15377"/>
        <dbReference type="ChEBI" id="CHEBI:43474"/>
        <dbReference type="ChEBI" id="CHEBI:57798"/>
        <dbReference type="ChEBI" id="CHEBI:195535"/>
        <dbReference type="EC" id="3.1.3.62"/>
    </reaction>
    <physiologicalReaction direction="left-to-right" evidence="11">
        <dbReference type="Rhea" id="RHEA:77116"/>
    </physiologicalReaction>
</comment>
<keyword evidence="8" id="KW-0472">Membrane</keyword>
<evidence type="ECO:0000313" key="15">
    <source>
        <dbReference type="Proteomes" id="UP001461498"/>
    </source>
</evidence>
<dbReference type="SUPFAM" id="SSF53254">
    <property type="entry name" value="Phosphoglycerate mutase-like"/>
    <property type="match status" value="1"/>
</dbReference>
<keyword evidence="15" id="KW-1185">Reference proteome</keyword>
<dbReference type="Proteomes" id="UP001461498">
    <property type="component" value="Unassembled WGS sequence"/>
</dbReference>
<organism evidence="14 15">
    <name type="scientific">Rhynocoris fuscipes</name>
    <dbReference type="NCBI Taxonomy" id="488301"/>
    <lineage>
        <taxon>Eukaryota</taxon>
        <taxon>Metazoa</taxon>
        <taxon>Ecdysozoa</taxon>
        <taxon>Arthropoda</taxon>
        <taxon>Hexapoda</taxon>
        <taxon>Insecta</taxon>
        <taxon>Pterygota</taxon>
        <taxon>Neoptera</taxon>
        <taxon>Paraneoptera</taxon>
        <taxon>Hemiptera</taxon>
        <taxon>Heteroptera</taxon>
        <taxon>Panheteroptera</taxon>
        <taxon>Cimicomorpha</taxon>
        <taxon>Reduviidae</taxon>
        <taxon>Harpactorinae</taxon>
        <taxon>Harpactorini</taxon>
        <taxon>Rhynocoris</taxon>
    </lineage>
</organism>
<proteinExistence type="inferred from homology"/>
<dbReference type="InterPro" id="IPR000560">
    <property type="entry name" value="His_Pase_clade-2"/>
</dbReference>
<comment type="catalytic activity">
    <reaction evidence="12">
        <text>1D-myo-inositol hexakisphosphate + H2O = 1D-myo-inositol 1,2,4,5,6-pentakisphosphate + phosphate</text>
        <dbReference type="Rhea" id="RHEA:16989"/>
        <dbReference type="ChEBI" id="CHEBI:15377"/>
        <dbReference type="ChEBI" id="CHEBI:43474"/>
        <dbReference type="ChEBI" id="CHEBI:57798"/>
        <dbReference type="ChEBI" id="CHEBI:58130"/>
        <dbReference type="EC" id="3.1.3.62"/>
    </reaction>
    <physiologicalReaction direction="left-to-right" evidence="12">
        <dbReference type="Rhea" id="RHEA:16990"/>
    </physiologicalReaction>
</comment>
<accession>A0AAW1DCA2</accession>
<evidence type="ECO:0000256" key="6">
    <source>
        <dbReference type="ARBA" id="ARBA00022729"/>
    </source>
</evidence>
<evidence type="ECO:0000256" key="9">
    <source>
        <dbReference type="ARBA" id="ARBA00031642"/>
    </source>
</evidence>
<comment type="catalytic activity">
    <reaction evidence="10">
        <text>1D-myo-inositol 1,2,5,6-tetrakisphosphate + H2O = 1D-myo-inositol 1,2,6-trisphosphate + phosphate</text>
        <dbReference type="Rhea" id="RHEA:77119"/>
        <dbReference type="ChEBI" id="CHEBI:15377"/>
        <dbReference type="ChEBI" id="CHEBI:43474"/>
        <dbReference type="ChEBI" id="CHEBI:195535"/>
        <dbReference type="ChEBI" id="CHEBI:195537"/>
        <dbReference type="EC" id="3.1.3.62"/>
    </reaction>
    <physiologicalReaction direction="left-to-right" evidence="10">
        <dbReference type="Rhea" id="RHEA:77120"/>
    </physiologicalReaction>
</comment>
<dbReference type="CDD" id="cd07061">
    <property type="entry name" value="HP_HAP_like"/>
    <property type="match status" value="1"/>
</dbReference>
<dbReference type="GO" id="GO:0003993">
    <property type="term" value="F:acid phosphatase activity"/>
    <property type="evidence" value="ECO:0007669"/>
    <property type="project" value="TreeGrafter"/>
</dbReference>
<dbReference type="PANTHER" id="PTHR20963:SF8">
    <property type="entry name" value="MULTIPLE INOSITOL POLYPHOSPHATE PHOSPHATASE 1"/>
    <property type="match status" value="1"/>
</dbReference>
<comment type="similarity">
    <text evidence="2">Belongs to the histidine acid phosphatase family. MINPP1 subfamily.</text>
</comment>
<dbReference type="GO" id="GO:0034417">
    <property type="term" value="F:bisphosphoglycerate 3-phosphatase activity"/>
    <property type="evidence" value="ECO:0007669"/>
    <property type="project" value="UniProtKB-EC"/>
</dbReference>
<sequence>MEELQGSSFDLSDNFIDPLLSPEINCTGWHKSITSEEANREAELFKESNYMKETLHEVSKRLGFGYDLTFDAVYDIYSICSFDKAWYYKSVSPWCAAFTPYHLKVLEYYEDLYYYYRSGYGNPNAARLGCHLVQDLIYKFDNMTNRNGTIDVPPISLFFTHSVMLRAVLTRLGIAKDIMPPTHINFNPSTTTRRQWRTSIISPFAGNLAVVLYRCQNSKYKVMFYLNEQIIDYAGCKVGLCDWSYIYNSFAELVNPSICNLDFCYQTGSSIKITFTLWTFILTAYTVLL</sequence>
<dbReference type="GO" id="GO:0052745">
    <property type="term" value="F:inositol phosphate phosphatase activity"/>
    <property type="evidence" value="ECO:0007669"/>
    <property type="project" value="TreeGrafter"/>
</dbReference>
<evidence type="ECO:0000256" key="7">
    <source>
        <dbReference type="ARBA" id="ARBA00022801"/>
    </source>
</evidence>
<dbReference type="EC" id="3.1.3.62" evidence="4"/>
<evidence type="ECO:0000256" key="12">
    <source>
        <dbReference type="ARBA" id="ARBA00043691"/>
    </source>
</evidence>
<comment type="subcellular location">
    <subcellularLocation>
        <location evidence="1">Membrane</location>
    </subcellularLocation>
</comment>
<dbReference type="InterPro" id="IPR029033">
    <property type="entry name" value="His_PPase_superfam"/>
</dbReference>
<keyword evidence="6" id="KW-0732">Signal</keyword>
<evidence type="ECO:0000256" key="2">
    <source>
        <dbReference type="ARBA" id="ARBA00008422"/>
    </source>
</evidence>